<name>A0AAV4W143_9ARAC</name>
<comment type="caution">
    <text evidence="1">The sequence shown here is derived from an EMBL/GenBank/DDBJ whole genome shotgun (WGS) entry which is preliminary data.</text>
</comment>
<accession>A0AAV4W143</accession>
<reference evidence="1 2" key="1">
    <citation type="submission" date="2021-06" db="EMBL/GenBank/DDBJ databases">
        <title>Caerostris darwini draft genome.</title>
        <authorList>
            <person name="Kono N."/>
            <person name="Arakawa K."/>
        </authorList>
    </citation>
    <scope>NUCLEOTIDE SEQUENCE [LARGE SCALE GENOMIC DNA]</scope>
</reference>
<proteinExistence type="predicted"/>
<dbReference type="AlphaFoldDB" id="A0AAV4W143"/>
<protein>
    <submittedName>
        <fullName evidence="1">Uncharacterized protein</fullName>
    </submittedName>
</protein>
<evidence type="ECO:0000313" key="2">
    <source>
        <dbReference type="Proteomes" id="UP001054837"/>
    </source>
</evidence>
<gene>
    <name evidence="1" type="ORF">CDAR_622401</name>
</gene>
<keyword evidence="2" id="KW-1185">Reference proteome</keyword>
<dbReference type="EMBL" id="BPLQ01014004">
    <property type="protein sequence ID" value="GIY76417.1"/>
    <property type="molecule type" value="Genomic_DNA"/>
</dbReference>
<sequence>MKLNVSQQQNHHTLHLQQYQEQVECELLNKDPHDKPTHQTTEDNSLIAYNTLNTLLVYPNQYLTVKTHSVSSTGRYEIPNFISNQPIAMQLNPNSLKGTLSCNEAQSFTATEIPHIAAATTPGTSRKRIA</sequence>
<organism evidence="1 2">
    <name type="scientific">Caerostris darwini</name>
    <dbReference type="NCBI Taxonomy" id="1538125"/>
    <lineage>
        <taxon>Eukaryota</taxon>
        <taxon>Metazoa</taxon>
        <taxon>Ecdysozoa</taxon>
        <taxon>Arthropoda</taxon>
        <taxon>Chelicerata</taxon>
        <taxon>Arachnida</taxon>
        <taxon>Araneae</taxon>
        <taxon>Araneomorphae</taxon>
        <taxon>Entelegynae</taxon>
        <taxon>Araneoidea</taxon>
        <taxon>Araneidae</taxon>
        <taxon>Caerostris</taxon>
    </lineage>
</organism>
<dbReference type="Proteomes" id="UP001054837">
    <property type="component" value="Unassembled WGS sequence"/>
</dbReference>
<evidence type="ECO:0000313" key="1">
    <source>
        <dbReference type="EMBL" id="GIY76417.1"/>
    </source>
</evidence>